<dbReference type="Proteomes" id="UP000242877">
    <property type="component" value="Unassembled WGS sequence"/>
</dbReference>
<reference evidence="4 5" key="1">
    <citation type="journal article" date="2016" name="Genome Biol. Evol.">
        <title>Divergent and convergent evolution of fungal pathogenicity.</title>
        <authorList>
            <person name="Shang Y."/>
            <person name="Xiao G."/>
            <person name="Zheng P."/>
            <person name="Cen K."/>
            <person name="Zhan S."/>
            <person name="Wang C."/>
        </authorList>
    </citation>
    <scope>NUCLEOTIDE SEQUENCE [LARGE SCALE GENOMIC DNA]</scope>
    <source>
        <strain evidence="4 5">ARSEF 7405</strain>
    </source>
</reference>
<feature type="region of interest" description="Disordered" evidence="2">
    <location>
        <begin position="1"/>
        <end position="205"/>
    </location>
</feature>
<feature type="compositionally biased region" description="Polar residues" evidence="2">
    <location>
        <begin position="823"/>
        <end position="836"/>
    </location>
</feature>
<feature type="region of interest" description="Disordered" evidence="2">
    <location>
        <begin position="679"/>
        <end position="1077"/>
    </location>
</feature>
<name>A0A166N430_9EURO</name>
<feature type="compositionally biased region" description="Basic and acidic residues" evidence="2">
    <location>
        <begin position="1110"/>
        <end position="1125"/>
    </location>
</feature>
<dbReference type="Pfam" id="PF20399">
    <property type="entry name" value="PH_20"/>
    <property type="match status" value="1"/>
</dbReference>
<dbReference type="EMBL" id="AZGZ01000032">
    <property type="protein sequence ID" value="KZZ87600.1"/>
    <property type="molecule type" value="Genomic_DNA"/>
</dbReference>
<feature type="compositionally biased region" description="Low complexity" evidence="2">
    <location>
        <begin position="693"/>
        <end position="704"/>
    </location>
</feature>
<keyword evidence="5" id="KW-1185">Reference proteome</keyword>
<dbReference type="OrthoDB" id="5598057at2759"/>
<keyword evidence="1" id="KW-0597">Phosphoprotein</keyword>
<dbReference type="CDD" id="cd13311">
    <property type="entry name" value="PH_Slm1"/>
    <property type="match status" value="1"/>
</dbReference>
<feature type="compositionally biased region" description="Polar residues" evidence="2">
    <location>
        <begin position="986"/>
        <end position="996"/>
    </location>
</feature>
<sequence length="1125" mass="122357">MSSSVDHRSRSTTPHRANSHHGHSSRSRPSYEAEIHATPSSSSATVPMANSYAEPSRLRRIMKSTPPPRPRPASSVAGSISVNGSELGNRHSTGFDPEDRILEDPDVEADADASGNVNGNGNGIADADGNGNENGNGNNQLVSPTLQHHPQLQPQLSQPALQPKKSSSRYSEDLASLSRRQSPSFYDSQTSLPLQPPPKSESHVSVSQMLLNGTRHVSLLKKKSSMRKHGKLGRHHSMTRASASERNSRASSRIRSRSMESIRSYDSLAQRRLEDDMLGLKPPTQPVRHGMKQETDPGFDAQNSAFYVPIPTNGNPTEILALRFQAWRKILKDVIGYFREIQRTYEMRSKLMLSASNVVNNIIVPPTFLTSGGLGDATNVLRDYHRQALVESNKAKEIEAEIIVQLTGLRSDLQHKLKEIKSLSGDFKNSVDKEMEGTKKAVKQLQEALSYVDSDPSAITGKGDPFIIRMSVDRQTSGRDLESIVVGEIQKAYNAYANILRRDAELALDAANRLKNGPVSLPKDYEWNAFVSSNEHLVDPNLPVRDVANIMYPGKDHPATMEIRSGILERKSKYLKSYTPGWYVLSPTHLHEFRSADKIMLQAPVMSLYLPEQKLGSHSNKDSSSHKFMLKGRQTGSMHRGHAWVFRSDGYDTMLAWYEDIKNLTEKSGEARDKYVRRHGRHMSSGAGSFKASDLSSLRGSRLSVGPESAVREPSPESDLEEDEADKTPYTRRSAVMNPAKLNAYMRAQSTPQSPQDRHMGSSTSSLQVAHGQLTPRSVQTSPHLSSSPTSHPAFMQPIPTSEPNAERGKFGSDVPALHSDIDTSQLATSVSSTDSMPLRGRDREAVLPDDLATPGLGTSPDMPTGASPSDRSLLAMGKPSHSSLMKFDGPPTPSTVDGPSFPESLEAPIHGSDAMLVSGSQAKRSGSQSRTFLGDDGEGTGRSSTDESKSVNVASSSRDPLLEVNITPPRPMKYQHTVPRASLEVDTNTSSSSSPAVPGDTKRESVEAIAGTELLSSEPPTSPTLDQQPASASTGITVSTIPAESSILHSTSDLLSSRTSYDSSFPRASDGTMSPLALAERESVTVKDAVPVAMRTKTAEVVNVGDQANSHKEGVLERKSDEMK</sequence>
<evidence type="ECO:0000256" key="1">
    <source>
        <dbReference type="ARBA" id="ARBA00022553"/>
    </source>
</evidence>
<organism evidence="4 5">
    <name type="scientific">Ascosphaera apis ARSEF 7405</name>
    <dbReference type="NCBI Taxonomy" id="392613"/>
    <lineage>
        <taxon>Eukaryota</taxon>
        <taxon>Fungi</taxon>
        <taxon>Dikarya</taxon>
        <taxon>Ascomycota</taxon>
        <taxon>Pezizomycotina</taxon>
        <taxon>Eurotiomycetes</taxon>
        <taxon>Eurotiomycetidae</taxon>
        <taxon>Onygenales</taxon>
        <taxon>Ascosphaeraceae</taxon>
        <taxon>Ascosphaera</taxon>
    </lineage>
</organism>
<feature type="compositionally biased region" description="Polar residues" evidence="2">
    <location>
        <begin position="76"/>
        <end position="92"/>
    </location>
</feature>
<evidence type="ECO:0000259" key="3">
    <source>
        <dbReference type="PROSITE" id="PS50003"/>
    </source>
</evidence>
<dbReference type="InterPro" id="IPR001849">
    <property type="entry name" value="PH_domain"/>
</dbReference>
<feature type="compositionally biased region" description="Low complexity" evidence="2">
    <location>
        <begin position="240"/>
        <end position="259"/>
    </location>
</feature>
<dbReference type="PROSITE" id="PS50003">
    <property type="entry name" value="PH_DOMAIN"/>
    <property type="match status" value="1"/>
</dbReference>
<feature type="region of interest" description="Disordered" evidence="2">
    <location>
        <begin position="1106"/>
        <end position="1125"/>
    </location>
</feature>
<evidence type="ECO:0000313" key="5">
    <source>
        <dbReference type="Proteomes" id="UP000242877"/>
    </source>
</evidence>
<dbReference type="SMART" id="SM00233">
    <property type="entry name" value="PH"/>
    <property type="match status" value="1"/>
</dbReference>
<dbReference type="Pfam" id="PF20400">
    <property type="entry name" value="BAR_4"/>
    <property type="match status" value="1"/>
</dbReference>
<feature type="domain" description="PH" evidence="3">
    <location>
        <begin position="561"/>
        <end position="666"/>
    </location>
</feature>
<dbReference type="InterPro" id="IPR046868">
    <property type="entry name" value="BAR_4"/>
</dbReference>
<dbReference type="InterPro" id="IPR043453">
    <property type="entry name" value="Slm1_PH"/>
</dbReference>
<evidence type="ECO:0000313" key="4">
    <source>
        <dbReference type="EMBL" id="KZZ87600.1"/>
    </source>
</evidence>
<dbReference type="VEuPathDB" id="FungiDB:AAP_05511"/>
<feature type="compositionally biased region" description="Low complexity" evidence="2">
    <location>
        <begin position="781"/>
        <end position="793"/>
    </location>
</feature>
<feature type="compositionally biased region" description="Polar residues" evidence="2">
    <location>
        <begin position="919"/>
        <end position="932"/>
    </location>
</feature>
<feature type="compositionally biased region" description="Low complexity" evidence="2">
    <location>
        <begin position="112"/>
        <end position="139"/>
    </location>
</feature>
<comment type="caution">
    <text evidence="4">The sequence shown here is derived from an EMBL/GenBank/DDBJ whole genome shotgun (WGS) entry which is preliminary data.</text>
</comment>
<feature type="region of interest" description="Disordered" evidence="2">
    <location>
        <begin position="221"/>
        <end position="259"/>
    </location>
</feature>
<feature type="compositionally biased region" description="Low complexity" evidence="2">
    <location>
        <begin position="146"/>
        <end position="163"/>
    </location>
</feature>
<dbReference type="Gene3D" id="2.30.29.30">
    <property type="entry name" value="Pleckstrin-homology domain (PH domain)/Phosphotyrosine-binding domain (PTB)"/>
    <property type="match status" value="1"/>
</dbReference>
<gene>
    <name evidence="4" type="ORF">AAP_05511</name>
</gene>
<dbReference type="AlphaFoldDB" id="A0A166N430"/>
<feature type="compositionally biased region" description="Basic residues" evidence="2">
    <location>
        <begin position="17"/>
        <end position="26"/>
    </location>
</feature>
<accession>A0A166N430</accession>
<dbReference type="InterPro" id="IPR011993">
    <property type="entry name" value="PH-like_dom_sf"/>
</dbReference>
<dbReference type="PANTHER" id="PTHR31941">
    <property type="entry name" value="CYTOSKELETAL SIGNALING PROTEIN SLM1"/>
    <property type="match status" value="1"/>
</dbReference>
<feature type="compositionally biased region" description="Polar residues" evidence="2">
    <location>
        <begin position="748"/>
        <end position="768"/>
    </location>
</feature>
<feature type="compositionally biased region" description="Polar residues" evidence="2">
    <location>
        <begin position="1015"/>
        <end position="1064"/>
    </location>
</feature>
<feature type="region of interest" description="Disordered" evidence="2">
    <location>
        <begin position="278"/>
        <end position="298"/>
    </location>
</feature>
<dbReference type="InterPro" id="IPR046869">
    <property type="entry name" value="SLM1/RGC1-like_PH"/>
</dbReference>
<protein>
    <submittedName>
        <fullName evidence="4">PH domain protein</fullName>
    </submittedName>
</protein>
<feature type="compositionally biased region" description="Acidic residues" evidence="2">
    <location>
        <begin position="716"/>
        <end position="725"/>
    </location>
</feature>
<dbReference type="SUPFAM" id="SSF50729">
    <property type="entry name" value="PH domain-like"/>
    <property type="match status" value="1"/>
</dbReference>
<feature type="compositionally biased region" description="Polar residues" evidence="2">
    <location>
        <begin position="178"/>
        <end position="193"/>
    </location>
</feature>
<evidence type="ECO:0000256" key="2">
    <source>
        <dbReference type="SAM" id="MobiDB-lite"/>
    </source>
</evidence>
<dbReference type="PANTHER" id="PTHR31941:SF16">
    <property type="entry name" value="PHOSPHATIDYLINOSITOL 4,5-BISPHOSPHATE-BINDING PROTEIN SLM1-RELATED"/>
    <property type="match status" value="1"/>
</dbReference>
<proteinExistence type="predicted"/>
<feature type="compositionally biased region" description="Basic residues" evidence="2">
    <location>
        <begin position="221"/>
        <end position="238"/>
    </location>
</feature>